<comment type="caution">
    <text evidence="8">The sequence shown here is derived from an EMBL/GenBank/DDBJ whole genome shotgun (WGS) entry which is preliminary data.</text>
</comment>
<dbReference type="AlphaFoldDB" id="A0A8K0C7D4"/>
<keyword evidence="1 6" id="KW-0645">Protease</keyword>
<dbReference type="Proteomes" id="UP000801492">
    <property type="component" value="Unassembled WGS sequence"/>
</dbReference>
<evidence type="ECO:0000256" key="2">
    <source>
        <dbReference type="ARBA" id="ARBA00022729"/>
    </source>
</evidence>
<evidence type="ECO:0000256" key="5">
    <source>
        <dbReference type="ARBA" id="ARBA00023180"/>
    </source>
</evidence>
<evidence type="ECO:0000313" key="8">
    <source>
        <dbReference type="EMBL" id="KAF2880202.1"/>
    </source>
</evidence>
<keyword evidence="3 6" id="KW-0378">Hydrolase</keyword>
<keyword evidence="6" id="KW-0720">Serine protease</keyword>
<gene>
    <name evidence="8" type="ORF">ILUMI_26003</name>
</gene>
<evidence type="ECO:0000256" key="3">
    <source>
        <dbReference type="ARBA" id="ARBA00022801"/>
    </source>
</evidence>
<dbReference type="Gene3D" id="2.40.10.10">
    <property type="entry name" value="Trypsin-like serine proteases"/>
    <property type="match status" value="3"/>
</dbReference>
<dbReference type="OrthoDB" id="10061449at2759"/>
<keyword evidence="9" id="KW-1185">Reference proteome</keyword>
<dbReference type="PROSITE" id="PS00134">
    <property type="entry name" value="TRYPSIN_HIS"/>
    <property type="match status" value="1"/>
</dbReference>
<dbReference type="PANTHER" id="PTHR24253:SF159">
    <property type="entry name" value="SERINE PROTEASE 42"/>
    <property type="match status" value="1"/>
</dbReference>
<evidence type="ECO:0000256" key="1">
    <source>
        <dbReference type="ARBA" id="ARBA00022670"/>
    </source>
</evidence>
<name>A0A8K0C7D4_IGNLU</name>
<feature type="domain" description="Peptidase S1" evidence="7">
    <location>
        <begin position="16"/>
        <end position="206"/>
    </location>
</feature>
<proteinExistence type="predicted"/>
<evidence type="ECO:0000313" key="9">
    <source>
        <dbReference type="Proteomes" id="UP000801492"/>
    </source>
</evidence>
<dbReference type="SUPFAM" id="SSF50494">
    <property type="entry name" value="Trypsin-like serine proteases"/>
    <property type="match status" value="1"/>
</dbReference>
<dbReference type="PRINTS" id="PR00722">
    <property type="entry name" value="CHYMOTRYPSIN"/>
</dbReference>
<dbReference type="PROSITE" id="PS00135">
    <property type="entry name" value="TRYPSIN_SER"/>
    <property type="match status" value="1"/>
</dbReference>
<keyword evidence="5" id="KW-0325">Glycoprotein</keyword>
<dbReference type="SMART" id="SM00020">
    <property type="entry name" value="Tryp_SPc"/>
    <property type="match status" value="1"/>
</dbReference>
<dbReference type="CDD" id="cd00190">
    <property type="entry name" value="Tryp_SPc"/>
    <property type="match status" value="1"/>
</dbReference>
<dbReference type="EMBL" id="VTPC01091012">
    <property type="protein sequence ID" value="KAF2880202.1"/>
    <property type="molecule type" value="Genomic_DNA"/>
</dbReference>
<keyword evidence="4" id="KW-1015">Disulfide bond</keyword>
<dbReference type="InterPro" id="IPR001314">
    <property type="entry name" value="Peptidase_S1A"/>
</dbReference>
<dbReference type="InterPro" id="IPR001254">
    <property type="entry name" value="Trypsin_dom"/>
</dbReference>
<evidence type="ECO:0000256" key="4">
    <source>
        <dbReference type="ARBA" id="ARBA00023157"/>
    </source>
</evidence>
<keyword evidence="2" id="KW-0732">Signal</keyword>
<accession>A0A8K0C7D4</accession>
<dbReference type="GO" id="GO:0006508">
    <property type="term" value="P:proteolysis"/>
    <property type="evidence" value="ECO:0007669"/>
    <property type="project" value="UniProtKB-KW"/>
</dbReference>
<feature type="non-terminal residue" evidence="8">
    <location>
        <position position="206"/>
    </location>
</feature>
<dbReference type="GO" id="GO:0004252">
    <property type="term" value="F:serine-type endopeptidase activity"/>
    <property type="evidence" value="ECO:0007669"/>
    <property type="project" value="InterPro"/>
</dbReference>
<evidence type="ECO:0000256" key="6">
    <source>
        <dbReference type="RuleBase" id="RU363034"/>
    </source>
</evidence>
<dbReference type="PROSITE" id="PS50240">
    <property type="entry name" value="TRYPSIN_DOM"/>
    <property type="match status" value="1"/>
</dbReference>
<dbReference type="PANTHER" id="PTHR24253">
    <property type="entry name" value="TRANSMEMBRANE PROTEASE SERINE"/>
    <property type="match status" value="1"/>
</dbReference>
<dbReference type="Pfam" id="PF00089">
    <property type="entry name" value="Trypsin"/>
    <property type="match status" value="2"/>
</dbReference>
<sequence length="206" mass="22632">LDSSIASPLNIHAPRVIGGSDAKRHEFPYMVSIHPLTTEEHTCGGSIISSIWILTAAHCCLQSHANGAKDIPLIELITPLRFTDDAVKPIALPLANETFASGWLTSWGISRRLWFYPVTLQRLEMIIVTNEECKKALTRFKYFYQYPLLDIMVCSLPLYKGLEAGCSGDSGSPIAHEGVIISVQSWSVACVIPKFNAPTVFTAVSK</sequence>
<dbReference type="InterPro" id="IPR018114">
    <property type="entry name" value="TRYPSIN_HIS"/>
</dbReference>
<reference evidence="8" key="1">
    <citation type="submission" date="2019-08" db="EMBL/GenBank/DDBJ databases">
        <title>The genome of the North American firefly Photinus pyralis.</title>
        <authorList>
            <consortium name="Photinus pyralis genome working group"/>
            <person name="Fallon T.R."/>
            <person name="Sander Lower S.E."/>
            <person name="Weng J.-K."/>
        </authorList>
    </citation>
    <scope>NUCLEOTIDE SEQUENCE</scope>
    <source>
        <strain evidence="8">TRF0915ILg1</strain>
        <tissue evidence="8">Whole body</tissue>
    </source>
</reference>
<dbReference type="InterPro" id="IPR009003">
    <property type="entry name" value="Peptidase_S1_PA"/>
</dbReference>
<dbReference type="InterPro" id="IPR043504">
    <property type="entry name" value="Peptidase_S1_PA_chymotrypsin"/>
</dbReference>
<dbReference type="InterPro" id="IPR033116">
    <property type="entry name" value="TRYPSIN_SER"/>
</dbReference>
<protein>
    <recommendedName>
        <fullName evidence="7">Peptidase S1 domain-containing protein</fullName>
    </recommendedName>
</protein>
<organism evidence="8 9">
    <name type="scientific">Ignelater luminosus</name>
    <name type="common">Cucubano</name>
    <name type="synonym">Pyrophorus luminosus</name>
    <dbReference type="NCBI Taxonomy" id="2038154"/>
    <lineage>
        <taxon>Eukaryota</taxon>
        <taxon>Metazoa</taxon>
        <taxon>Ecdysozoa</taxon>
        <taxon>Arthropoda</taxon>
        <taxon>Hexapoda</taxon>
        <taxon>Insecta</taxon>
        <taxon>Pterygota</taxon>
        <taxon>Neoptera</taxon>
        <taxon>Endopterygota</taxon>
        <taxon>Coleoptera</taxon>
        <taxon>Polyphaga</taxon>
        <taxon>Elateriformia</taxon>
        <taxon>Elateroidea</taxon>
        <taxon>Elateridae</taxon>
        <taxon>Agrypninae</taxon>
        <taxon>Pyrophorini</taxon>
        <taxon>Ignelater</taxon>
    </lineage>
</organism>
<evidence type="ECO:0000259" key="7">
    <source>
        <dbReference type="PROSITE" id="PS50240"/>
    </source>
</evidence>